<dbReference type="GO" id="GO:0009252">
    <property type="term" value="P:peptidoglycan biosynthetic process"/>
    <property type="evidence" value="ECO:0007669"/>
    <property type="project" value="UniProtKB-UniPathway"/>
</dbReference>
<dbReference type="GO" id="GO:0006508">
    <property type="term" value="P:proteolysis"/>
    <property type="evidence" value="ECO:0007669"/>
    <property type="project" value="UniProtKB-KW"/>
</dbReference>
<dbReference type="Pfam" id="PF00768">
    <property type="entry name" value="Peptidase_S11"/>
    <property type="match status" value="1"/>
</dbReference>
<evidence type="ECO:0000256" key="7">
    <source>
        <dbReference type="ARBA" id="ARBA00022729"/>
    </source>
</evidence>
<dbReference type="SMART" id="SM00936">
    <property type="entry name" value="PBP5_C"/>
    <property type="match status" value="1"/>
</dbReference>
<evidence type="ECO:0000256" key="6">
    <source>
        <dbReference type="ARBA" id="ARBA00022670"/>
    </source>
</evidence>
<keyword evidence="11" id="KW-0961">Cell wall biogenesis/degradation</keyword>
<dbReference type="InterPro" id="IPR015956">
    <property type="entry name" value="Peniciliin-bd_prot_C_sf"/>
</dbReference>
<comment type="function">
    <text evidence="1">Removes C-terminal D-alanyl residues from sugar-peptide cell wall precursors.</text>
</comment>
<evidence type="ECO:0000256" key="4">
    <source>
        <dbReference type="ARBA" id="ARBA00012448"/>
    </source>
</evidence>
<keyword evidence="10" id="KW-0573">Peptidoglycan synthesis</keyword>
<feature type="active site" description="Acyl-ester intermediate" evidence="13">
    <location>
        <position position="64"/>
    </location>
</feature>
<evidence type="ECO:0000259" key="16">
    <source>
        <dbReference type="SMART" id="SM00936"/>
    </source>
</evidence>
<dbReference type="SUPFAM" id="SSF56601">
    <property type="entry name" value="beta-lactamase/transpeptidase-like"/>
    <property type="match status" value="1"/>
</dbReference>
<dbReference type="Pfam" id="PF07943">
    <property type="entry name" value="PBP5_C"/>
    <property type="match status" value="1"/>
</dbReference>
<keyword evidence="6" id="KW-0645">Protease</keyword>
<dbReference type="UniPathway" id="UPA00219"/>
<dbReference type="RefSeq" id="WP_021799963.1">
    <property type="nucleotide sequence ID" value="NZ_LAOD01000030.1"/>
</dbReference>
<dbReference type="Proteomes" id="UP000033722">
    <property type="component" value="Unassembled WGS sequence"/>
</dbReference>
<dbReference type="InterPro" id="IPR018044">
    <property type="entry name" value="Peptidase_S11"/>
</dbReference>
<evidence type="ECO:0000256" key="8">
    <source>
        <dbReference type="ARBA" id="ARBA00022801"/>
    </source>
</evidence>
<evidence type="ECO:0000256" key="13">
    <source>
        <dbReference type="PIRSR" id="PIRSR618044-1"/>
    </source>
</evidence>
<keyword evidence="7" id="KW-0732">Signal</keyword>
<comment type="caution">
    <text evidence="17">The sequence shown here is derived from an EMBL/GenBank/DDBJ whole genome shotgun (WGS) entry which is preliminary data.</text>
</comment>
<organism evidence="17 18">
    <name type="scientific">Anaplasma phagocytophilum str. CRT53-1</name>
    <dbReference type="NCBI Taxonomy" id="1359157"/>
    <lineage>
        <taxon>Bacteria</taxon>
        <taxon>Pseudomonadati</taxon>
        <taxon>Pseudomonadota</taxon>
        <taxon>Alphaproteobacteria</taxon>
        <taxon>Rickettsiales</taxon>
        <taxon>Anaplasmataceae</taxon>
        <taxon>Anaplasma</taxon>
        <taxon>phagocytophilum group</taxon>
    </lineage>
</organism>
<dbReference type="AlphaFoldDB" id="A0A0F3PP01"/>
<dbReference type="Gene3D" id="3.40.710.10">
    <property type="entry name" value="DD-peptidase/beta-lactamase superfamily"/>
    <property type="match status" value="1"/>
</dbReference>
<dbReference type="GO" id="GO:0009002">
    <property type="term" value="F:serine-type D-Ala-D-Ala carboxypeptidase activity"/>
    <property type="evidence" value="ECO:0007669"/>
    <property type="project" value="UniProtKB-EC"/>
</dbReference>
<proteinExistence type="inferred from homology"/>
<dbReference type="InterPro" id="IPR037167">
    <property type="entry name" value="Peptidase_S11_C_sf"/>
</dbReference>
<dbReference type="PATRIC" id="fig|1359157.3.peg.1258"/>
<evidence type="ECO:0000256" key="5">
    <source>
        <dbReference type="ARBA" id="ARBA00022645"/>
    </source>
</evidence>
<evidence type="ECO:0000256" key="14">
    <source>
        <dbReference type="PIRSR" id="PIRSR618044-2"/>
    </source>
</evidence>
<dbReference type="InterPro" id="IPR001967">
    <property type="entry name" value="Peptidase_S11_N"/>
</dbReference>
<keyword evidence="9" id="KW-0133">Cell shape</keyword>
<feature type="active site" description="Acyl-ester intermediate" evidence="13">
    <location>
        <position position="61"/>
    </location>
</feature>
<dbReference type="GO" id="GO:0071555">
    <property type="term" value="P:cell wall organization"/>
    <property type="evidence" value="ECO:0007669"/>
    <property type="project" value="UniProtKB-KW"/>
</dbReference>
<dbReference type="SUPFAM" id="SSF69189">
    <property type="entry name" value="Penicillin-binding protein associated domain"/>
    <property type="match status" value="1"/>
</dbReference>
<keyword evidence="5 17" id="KW-0121">Carboxypeptidase</keyword>
<dbReference type="PRINTS" id="PR00725">
    <property type="entry name" value="DADACBPTASE1"/>
</dbReference>
<evidence type="ECO:0000256" key="9">
    <source>
        <dbReference type="ARBA" id="ARBA00022960"/>
    </source>
</evidence>
<evidence type="ECO:0000256" key="2">
    <source>
        <dbReference type="ARBA" id="ARBA00004752"/>
    </source>
</evidence>
<evidence type="ECO:0000313" key="18">
    <source>
        <dbReference type="Proteomes" id="UP000033722"/>
    </source>
</evidence>
<dbReference type="EC" id="3.4.16.4" evidence="4"/>
<dbReference type="GO" id="GO:0008360">
    <property type="term" value="P:regulation of cell shape"/>
    <property type="evidence" value="ECO:0007669"/>
    <property type="project" value="UniProtKB-KW"/>
</dbReference>
<reference evidence="17 18" key="1">
    <citation type="submission" date="2015-01" db="EMBL/GenBank/DDBJ databases">
        <title>Genome Sequencing of Rickettsiales.</title>
        <authorList>
            <person name="Daugherty S.C."/>
            <person name="Su Q."/>
            <person name="Abolude K."/>
            <person name="Beier-Sexton M."/>
            <person name="Carlyon J.A."/>
            <person name="Carter R."/>
            <person name="Day N.P."/>
            <person name="Dumler S.J."/>
            <person name="Dyachenko V."/>
            <person name="Godinez A."/>
            <person name="Kurtti T.J."/>
            <person name="Lichay M."/>
            <person name="Mullins K.E."/>
            <person name="Ott S."/>
            <person name="Pappas-Brown V."/>
            <person name="Paris D.H."/>
            <person name="Patel P."/>
            <person name="Richards A.L."/>
            <person name="Sadzewicz L."/>
            <person name="Sears K."/>
            <person name="Seidman D."/>
            <person name="Sengamalay N."/>
            <person name="Stenos J."/>
            <person name="Tallon L.J."/>
            <person name="Vincent G."/>
            <person name="Fraser C.M."/>
            <person name="Munderloh U."/>
            <person name="Dunning-Hotopp J.C."/>
        </authorList>
    </citation>
    <scope>NUCLEOTIDE SEQUENCE [LARGE SCALE GENOMIC DNA]</scope>
    <source>
        <strain evidence="17 18">CRT53-1</strain>
    </source>
</reference>
<comment type="similarity">
    <text evidence="3 15">Belongs to the peptidase S11 family.</text>
</comment>
<feature type="binding site" evidence="14">
    <location>
        <position position="223"/>
    </location>
    <ligand>
        <name>substrate</name>
    </ligand>
</feature>
<evidence type="ECO:0000313" key="17">
    <source>
        <dbReference type="EMBL" id="KJV82060.1"/>
    </source>
</evidence>
<evidence type="ECO:0000256" key="11">
    <source>
        <dbReference type="ARBA" id="ARBA00023316"/>
    </source>
</evidence>
<name>A0A0F3PP01_ANAPH</name>
<sequence length="386" mass="42687">MRASLGLLLFKAFICALVFVLPVHPDASGLRTKAPHAIVFEWGSKTILFEHDVDAPTPTASMSKLMTLYIVLKNLKAGNIKLEDHLRVSEGAASAGAPTAFLKTGQLISVNDLIKGAAVASGNDACITLAEGLYTSQEKFVEEMNRVAKELDLKNSRFVNVTGWPDDNMMSVRDLLILSARILQDFPEYYYFFGEKQFTYNGITQKNYNALLNYNNIEVDGIKTGHTRTGGYGMVASALKDGRRVLVVINGLSTETERAYEAKKLILYALNHFNTKTIFPAHGVVGEISVKHKKGTSLQVFLKEDAVVTYPKDLEHELHAFLLSQESLKAPIKKGQLVGSLLVKTKNSVQYSFPVYAATSVRAPCAVCDYIRSLYRTLYSHYASDD</sequence>
<comment type="pathway">
    <text evidence="2">Cell wall biogenesis; peptidoglycan biosynthesis.</text>
</comment>
<evidence type="ECO:0000256" key="15">
    <source>
        <dbReference type="RuleBase" id="RU004016"/>
    </source>
</evidence>
<accession>A0A0F3PP01</accession>
<evidence type="ECO:0000256" key="12">
    <source>
        <dbReference type="ARBA" id="ARBA00034000"/>
    </source>
</evidence>
<protein>
    <recommendedName>
        <fullName evidence="4">serine-type D-Ala-D-Ala carboxypeptidase</fullName>
        <ecNumber evidence="4">3.4.16.4</ecNumber>
    </recommendedName>
</protein>
<dbReference type="EMBL" id="LAOD01000030">
    <property type="protein sequence ID" value="KJV82060.1"/>
    <property type="molecule type" value="Genomic_DNA"/>
</dbReference>
<keyword evidence="8" id="KW-0378">Hydrolase</keyword>
<feature type="domain" description="Peptidase S11 D-Ala-D-Ala carboxypeptidase A C-terminal" evidence="16">
    <location>
        <begin position="273"/>
        <end position="363"/>
    </location>
</feature>
<dbReference type="Gene3D" id="2.60.410.10">
    <property type="entry name" value="D-Ala-D-Ala carboxypeptidase, C-terminal domain"/>
    <property type="match status" value="1"/>
</dbReference>
<evidence type="ECO:0000256" key="10">
    <source>
        <dbReference type="ARBA" id="ARBA00022984"/>
    </source>
</evidence>
<gene>
    <name evidence="17" type="ORF">APHCRT_1389</name>
</gene>
<dbReference type="InterPro" id="IPR012338">
    <property type="entry name" value="Beta-lactam/transpept-like"/>
</dbReference>
<dbReference type="PANTHER" id="PTHR21581:SF6">
    <property type="entry name" value="TRAFFICKING PROTEIN PARTICLE COMPLEX SUBUNIT 12"/>
    <property type="match status" value="1"/>
</dbReference>
<dbReference type="PANTHER" id="PTHR21581">
    <property type="entry name" value="D-ALANYL-D-ALANINE CARBOXYPEPTIDASE"/>
    <property type="match status" value="1"/>
</dbReference>
<evidence type="ECO:0000256" key="1">
    <source>
        <dbReference type="ARBA" id="ARBA00003217"/>
    </source>
</evidence>
<dbReference type="InterPro" id="IPR012907">
    <property type="entry name" value="Peptidase_S11_C"/>
</dbReference>
<feature type="active site" evidence="13">
    <location>
        <position position="121"/>
    </location>
</feature>
<comment type="catalytic activity">
    <reaction evidence="12">
        <text>Preferential cleavage: (Ac)2-L-Lys-D-Ala-|-D-Ala. Also transpeptidation of peptidyl-alanyl moieties that are N-acyl substituents of D-alanine.</text>
        <dbReference type="EC" id="3.4.16.4"/>
    </reaction>
</comment>
<evidence type="ECO:0000256" key="3">
    <source>
        <dbReference type="ARBA" id="ARBA00007164"/>
    </source>
</evidence>